<keyword evidence="3" id="KW-1185">Reference proteome</keyword>
<organism evidence="2 3">
    <name type="scientific">Pseudomonas reidholzensis</name>
    <dbReference type="NCBI Taxonomy" id="1785162"/>
    <lineage>
        <taxon>Bacteria</taxon>
        <taxon>Pseudomonadati</taxon>
        <taxon>Pseudomonadota</taxon>
        <taxon>Gammaproteobacteria</taxon>
        <taxon>Pseudomonadales</taxon>
        <taxon>Pseudomonadaceae</taxon>
        <taxon>Pseudomonas</taxon>
    </lineage>
</organism>
<proteinExistence type="predicted"/>
<evidence type="ECO:0000256" key="1">
    <source>
        <dbReference type="SAM" id="MobiDB-lite"/>
    </source>
</evidence>
<dbReference type="EMBL" id="UNOZ01000022">
    <property type="protein sequence ID" value="SYX90912.1"/>
    <property type="molecule type" value="Genomic_DNA"/>
</dbReference>
<evidence type="ECO:0000313" key="3">
    <source>
        <dbReference type="Proteomes" id="UP000263595"/>
    </source>
</evidence>
<gene>
    <name evidence="2" type="ORF">CCOS865_03180</name>
</gene>
<feature type="region of interest" description="Disordered" evidence="1">
    <location>
        <begin position="115"/>
        <end position="145"/>
    </location>
</feature>
<accession>A0A383RV58</accession>
<sequence length="229" mass="25220">MGRLKIFAGQTRAKPGVCQAMARCNKCGSEFTREAPRGRRSIVRALEKPVACAWQPSSNPKPGTSPTHPHKKQNPGSGLCFPHNNKQQGLPMSRRTSLFTMATVAAAPYPNAAASPTALLSPVSSTSSATRRARPHPQNHQSIDPERVAPPRIMLERESFAFASRQIAVTNLASIRPSKEDRLSLNDINYHYATCQPLQNARNIINKTARNARKSRLSASYERFLLLNP</sequence>
<dbReference type="Proteomes" id="UP000263595">
    <property type="component" value="Unassembled WGS sequence"/>
</dbReference>
<feature type="compositionally biased region" description="Polar residues" evidence="1">
    <location>
        <begin position="55"/>
        <end position="67"/>
    </location>
</feature>
<name>A0A383RV58_9PSED</name>
<protein>
    <submittedName>
        <fullName evidence="2">Uncharacterized protein</fullName>
    </submittedName>
</protein>
<feature type="compositionally biased region" description="Low complexity" evidence="1">
    <location>
        <begin position="115"/>
        <end position="130"/>
    </location>
</feature>
<dbReference type="AlphaFoldDB" id="A0A383RV58"/>
<reference evidence="3" key="1">
    <citation type="submission" date="2018-08" db="EMBL/GenBank/DDBJ databases">
        <authorList>
            <person name="Blom J."/>
        </authorList>
    </citation>
    <scope>NUCLEOTIDE SEQUENCE [LARGE SCALE GENOMIC DNA]</scope>
    <source>
        <strain evidence="3">CCOS 865</strain>
    </source>
</reference>
<evidence type="ECO:0000313" key="2">
    <source>
        <dbReference type="EMBL" id="SYX90912.1"/>
    </source>
</evidence>
<feature type="region of interest" description="Disordered" evidence="1">
    <location>
        <begin position="51"/>
        <end position="90"/>
    </location>
</feature>